<dbReference type="AlphaFoldDB" id="A0A4E0RN88"/>
<keyword evidence="3" id="KW-1185">Reference proteome</keyword>
<feature type="transmembrane region" description="Helical" evidence="1">
    <location>
        <begin position="39"/>
        <end position="61"/>
    </location>
</feature>
<gene>
    <name evidence="2" type="ORF">D915_000851</name>
</gene>
<proteinExistence type="predicted"/>
<evidence type="ECO:0000256" key="1">
    <source>
        <dbReference type="SAM" id="Phobius"/>
    </source>
</evidence>
<evidence type="ECO:0000313" key="3">
    <source>
        <dbReference type="Proteomes" id="UP000230066"/>
    </source>
</evidence>
<comment type="caution">
    <text evidence="2">The sequence shown here is derived from an EMBL/GenBank/DDBJ whole genome shotgun (WGS) entry which is preliminary data.</text>
</comment>
<keyword evidence="1" id="KW-1133">Transmembrane helix</keyword>
<dbReference type="Proteomes" id="UP000230066">
    <property type="component" value="Unassembled WGS sequence"/>
</dbReference>
<reference evidence="2" key="1">
    <citation type="submission" date="2019-03" db="EMBL/GenBank/DDBJ databases">
        <title>Improved annotation for the trematode Fasciola hepatica.</title>
        <authorList>
            <person name="Choi Y.-J."/>
            <person name="Martin J."/>
            <person name="Mitreva M."/>
        </authorList>
    </citation>
    <scope>NUCLEOTIDE SEQUENCE [LARGE SCALE GENOMIC DNA]</scope>
</reference>
<organism evidence="2 3">
    <name type="scientific">Fasciola hepatica</name>
    <name type="common">Liver fluke</name>
    <dbReference type="NCBI Taxonomy" id="6192"/>
    <lineage>
        <taxon>Eukaryota</taxon>
        <taxon>Metazoa</taxon>
        <taxon>Spiralia</taxon>
        <taxon>Lophotrochozoa</taxon>
        <taxon>Platyhelminthes</taxon>
        <taxon>Trematoda</taxon>
        <taxon>Digenea</taxon>
        <taxon>Plagiorchiida</taxon>
        <taxon>Echinostomata</taxon>
        <taxon>Echinostomatoidea</taxon>
        <taxon>Fasciolidae</taxon>
        <taxon>Fasciola</taxon>
    </lineage>
</organism>
<accession>A0A4E0RN88</accession>
<sequence length="82" mass="9134">MLYFISLILHFEGLAEEAYWADPRVTSLRSSWDQSTQMTTIHTAGSMVVLAFVADIMLYAASSSLILASMTTEPPSIKQNYN</sequence>
<keyword evidence="1" id="KW-0472">Membrane</keyword>
<protein>
    <submittedName>
        <fullName evidence="2">Uncharacterized protein</fullName>
    </submittedName>
</protein>
<dbReference type="EMBL" id="JXXN02000183">
    <property type="protein sequence ID" value="THD28311.1"/>
    <property type="molecule type" value="Genomic_DNA"/>
</dbReference>
<name>A0A4E0RN88_FASHE</name>
<keyword evidence="1" id="KW-0812">Transmembrane</keyword>
<evidence type="ECO:0000313" key="2">
    <source>
        <dbReference type="EMBL" id="THD28311.1"/>
    </source>
</evidence>